<feature type="region of interest" description="Disordered" evidence="1">
    <location>
        <begin position="1"/>
        <end position="40"/>
    </location>
</feature>
<feature type="region of interest" description="Disordered" evidence="1">
    <location>
        <begin position="107"/>
        <end position="148"/>
    </location>
</feature>
<protein>
    <submittedName>
        <fullName evidence="2">Uncharacterized protein</fullName>
    </submittedName>
</protein>
<proteinExistence type="predicted"/>
<evidence type="ECO:0000313" key="3">
    <source>
        <dbReference type="Proteomes" id="UP000054217"/>
    </source>
</evidence>
<dbReference type="HOGENOM" id="CLU_048923_2_0_1"/>
<dbReference type="Proteomes" id="UP000054217">
    <property type="component" value="Unassembled WGS sequence"/>
</dbReference>
<keyword evidence="3" id="KW-1185">Reference proteome</keyword>
<accession>A0A0C3NBC4</accession>
<evidence type="ECO:0000313" key="2">
    <source>
        <dbReference type="EMBL" id="KIN98414.1"/>
    </source>
</evidence>
<dbReference type="InParanoid" id="A0A0C3NBC4"/>
<feature type="compositionally biased region" description="Acidic residues" evidence="1">
    <location>
        <begin position="133"/>
        <end position="148"/>
    </location>
</feature>
<dbReference type="AlphaFoldDB" id="A0A0C3NBC4"/>
<reference evidence="2 3" key="1">
    <citation type="submission" date="2014-04" db="EMBL/GenBank/DDBJ databases">
        <authorList>
            <consortium name="DOE Joint Genome Institute"/>
            <person name="Kuo A."/>
            <person name="Kohler A."/>
            <person name="Costa M.D."/>
            <person name="Nagy L.G."/>
            <person name="Floudas D."/>
            <person name="Copeland A."/>
            <person name="Barry K.W."/>
            <person name="Cichocki N."/>
            <person name="Veneault-Fourrey C."/>
            <person name="LaButti K."/>
            <person name="Lindquist E.A."/>
            <person name="Lipzen A."/>
            <person name="Lundell T."/>
            <person name="Morin E."/>
            <person name="Murat C."/>
            <person name="Sun H."/>
            <person name="Tunlid A."/>
            <person name="Henrissat B."/>
            <person name="Grigoriev I.V."/>
            <person name="Hibbett D.S."/>
            <person name="Martin F."/>
            <person name="Nordberg H.P."/>
            <person name="Cantor M.N."/>
            <person name="Hua S.X."/>
        </authorList>
    </citation>
    <scope>NUCLEOTIDE SEQUENCE [LARGE SCALE GENOMIC DNA]</scope>
    <source>
        <strain evidence="2 3">Marx 270</strain>
    </source>
</reference>
<reference evidence="3" key="2">
    <citation type="submission" date="2015-01" db="EMBL/GenBank/DDBJ databases">
        <title>Evolutionary Origins and Diversification of the Mycorrhizal Mutualists.</title>
        <authorList>
            <consortium name="DOE Joint Genome Institute"/>
            <consortium name="Mycorrhizal Genomics Consortium"/>
            <person name="Kohler A."/>
            <person name="Kuo A."/>
            <person name="Nagy L.G."/>
            <person name="Floudas D."/>
            <person name="Copeland A."/>
            <person name="Barry K.W."/>
            <person name="Cichocki N."/>
            <person name="Veneault-Fourrey C."/>
            <person name="LaButti K."/>
            <person name="Lindquist E.A."/>
            <person name="Lipzen A."/>
            <person name="Lundell T."/>
            <person name="Morin E."/>
            <person name="Murat C."/>
            <person name="Riley R."/>
            <person name="Ohm R."/>
            <person name="Sun H."/>
            <person name="Tunlid A."/>
            <person name="Henrissat B."/>
            <person name="Grigoriev I.V."/>
            <person name="Hibbett D.S."/>
            <person name="Martin F."/>
        </authorList>
    </citation>
    <scope>NUCLEOTIDE SEQUENCE [LARGE SCALE GENOMIC DNA]</scope>
    <source>
        <strain evidence="3">Marx 270</strain>
    </source>
</reference>
<organism evidence="2 3">
    <name type="scientific">Pisolithus tinctorius Marx 270</name>
    <dbReference type="NCBI Taxonomy" id="870435"/>
    <lineage>
        <taxon>Eukaryota</taxon>
        <taxon>Fungi</taxon>
        <taxon>Dikarya</taxon>
        <taxon>Basidiomycota</taxon>
        <taxon>Agaricomycotina</taxon>
        <taxon>Agaricomycetes</taxon>
        <taxon>Agaricomycetidae</taxon>
        <taxon>Boletales</taxon>
        <taxon>Sclerodermatineae</taxon>
        <taxon>Pisolithaceae</taxon>
        <taxon>Pisolithus</taxon>
    </lineage>
</organism>
<feature type="compositionally biased region" description="Acidic residues" evidence="1">
    <location>
        <begin position="116"/>
        <end position="125"/>
    </location>
</feature>
<dbReference type="EMBL" id="KN832016">
    <property type="protein sequence ID" value="KIN98414.1"/>
    <property type="molecule type" value="Genomic_DNA"/>
</dbReference>
<sequence>MQCNLSKGKCHWPRDRKDAEASPKAVKGKKRKVNEDNTEARPCMQKWAKTSVRLTEVLDLDEFEASRTNDLAGLFELQEAMVEHSGHIADALESLLDESYGFGMVVSPSDSGSSELDSDELCEEADWLKNHSEDEEGEAKGEDEDMAE</sequence>
<gene>
    <name evidence="2" type="ORF">M404DRAFT_31418</name>
</gene>
<name>A0A0C3NBC4_PISTI</name>
<feature type="compositionally biased region" description="Basic and acidic residues" evidence="1">
    <location>
        <begin position="12"/>
        <end position="21"/>
    </location>
</feature>
<evidence type="ECO:0000256" key="1">
    <source>
        <dbReference type="SAM" id="MobiDB-lite"/>
    </source>
</evidence>